<dbReference type="PANTHER" id="PTHR45453">
    <property type="entry name" value="PHOSPHATE REGULON SENSOR PROTEIN PHOR"/>
    <property type="match status" value="1"/>
</dbReference>
<comment type="subcellular location">
    <subcellularLocation>
        <location evidence="2">Cell membrane</location>
    </subcellularLocation>
</comment>
<dbReference type="PROSITE" id="PS50112">
    <property type="entry name" value="PAS"/>
    <property type="match status" value="1"/>
</dbReference>
<dbReference type="InterPro" id="IPR036097">
    <property type="entry name" value="HisK_dim/P_sf"/>
</dbReference>
<sequence>MAILRGGRLASRIEALAATLDGGPAIGQDAVEPALTRLETAVAAVTAGQRATQARLSRLAIALAQVTEAVVVADEQGEICFRNAAAEAYVGARHGDALVERTLVDLLGRALVGEVGQEPLELWGPPRRMLVLSALPLRDGQRVIGALARVEDVSERRRLDAVRRDFVANIGHELKTPVGALSLLSEALEDEVDVQEFRRLTSSMQREALRLGQIIDDLLDLSRIEADETPVREPVPVHLIAEHAVERVRTLADHQAIHLDMAPIDPTLTVLGDRRQLVNALDNLLENAVKYSDHGFDVRLSAGLEGGVLTVAVEDHGIGIPTRDLERIFERFYRVDRARARDTGGTGLGLSIVRHIAHNHGGEVHVTSREGEGSTFTLKLPPGPPTRPPAPPTPDLAPTTAAG</sequence>
<feature type="domain" description="Histidine kinase" evidence="11">
    <location>
        <begin position="169"/>
        <end position="384"/>
    </location>
</feature>
<dbReference type="InterPro" id="IPR003594">
    <property type="entry name" value="HATPase_dom"/>
</dbReference>
<dbReference type="Pfam" id="PF08448">
    <property type="entry name" value="PAS_4"/>
    <property type="match status" value="1"/>
</dbReference>
<dbReference type="CDD" id="cd00075">
    <property type="entry name" value="HATPase"/>
    <property type="match status" value="1"/>
</dbReference>
<evidence type="ECO:0000259" key="11">
    <source>
        <dbReference type="PROSITE" id="PS50109"/>
    </source>
</evidence>
<evidence type="ECO:0000256" key="8">
    <source>
        <dbReference type="ARBA" id="ARBA00023136"/>
    </source>
</evidence>
<dbReference type="CDD" id="cd00082">
    <property type="entry name" value="HisKA"/>
    <property type="match status" value="1"/>
</dbReference>
<name>A0A6J4HY92_9ACTN</name>
<dbReference type="EC" id="2.7.13.3" evidence="3"/>
<dbReference type="InterPro" id="IPR050351">
    <property type="entry name" value="BphY/WalK/GraS-like"/>
</dbReference>
<organism evidence="13">
    <name type="scientific">uncultured Acidimicrobiales bacterium</name>
    <dbReference type="NCBI Taxonomy" id="310071"/>
    <lineage>
        <taxon>Bacteria</taxon>
        <taxon>Bacillati</taxon>
        <taxon>Actinomycetota</taxon>
        <taxon>Acidimicrobiia</taxon>
        <taxon>Acidimicrobiales</taxon>
        <taxon>environmental samples</taxon>
    </lineage>
</organism>
<dbReference type="PANTHER" id="PTHR45453:SF1">
    <property type="entry name" value="PHOSPHATE REGULON SENSOR PROTEIN PHOR"/>
    <property type="match status" value="1"/>
</dbReference>
<evidence type="ECO:0000313" key="13">
    <source>
        <dbReference type="EMBL" id="CAA9234537.1"/>
    </source>
</evidence>
<feature type="compositionally biased region" description="Pro residues" evidence="10">
    <location>
        <begin position="381"/>
        <end position="395"/>
    </location>
</feature>
<dbReference type="InterPro" id="IPR004358">
    <property type="entry name" value="Sig_transdc_His_kin-like_C"/>
</dbReference>
<dbReference type="InterPro" id="IPR013656">
    <property type="entry name" value="PAS_4"/>
</dbReference>
<keyword evidence="7" id="KW-0902">Two-component regulatory system</keyword>
<keyword evidence="8" id="KW-0472">Membrane</keyword>
<dbReference type="PROSITE" id="PS50109">
    <property type="entry name" value="HIS_KIN"/>
    <property type="match status" value="1"/>
</dbReference>
<reference evidence="13" key="1">
    <citation type="submission" date="2020-02" db="EMBL/GenBank/DDBJ databases">
        <authorList>
            <person name="Meier V. D."/>
        </authorList>
    </citation>
    <scope>NUCLEOTIDE SEQUENCE</scope>
    <source>
        <strain evidence="13">AVDCRST_MAG76</strain>
    </source>
</reference>
<dbReference type="InterPro" id="IPR035965">
    <property type="entry name" value="PAS-like_dom_sf"/>
</dbReference>
<keyword evidence="5 13" id="KW-0808">Transferase</keyword>
<protein>
    <recommendedName>
        <fullName evidence="9">Sensor-like histidine kinase SenX3</fullName>
        <ecNumber evidence="3">2.7.13.3</ecNumber>
    </recommendedName>
</protein>
<dbReference type="PRINTS" id="PR00344">
    <property type="entry name" value="BCTRLSENSOR"/>
</dbReference>
<evidence type="ECO:0000256" key="6">
    <source>
        <dbReference type="ARBA" id="ARBA00022777"/>
    </source>
</evidence>
<dbReference type="Pfam" id="PF02518">
    <property type="entry name" value="HATPase_c"/>
    <property type="match status" value="1"/>
</dbReference>
<gene>
    <name evidence="13" type="ORF">AVDCRST_MAG76-1431</name>
</gene>
<dbReference type="Gene3D" id="3.30.450.20">
    <property type="entry name" value="PAS domain"/>
    <property type="match status" value="1"/>
</dbReference>
<dbReference type="SMART" id="SM00388">
    <property type="entry name" value="HisKA"/>
    <property type="match status" value="1"/>
</dbReference>
<feature type="domain" description="PAS" evidence="12">
    <location>
        <begin position="55"/>
        <end position="107"/>
    </location>
</feature>
<evidence type="ECO:0000256" key="9">
    <source>
        <dbReference type="ARBA" id="ARBA00039401"/>
    </source>
</evidence>
<dbReference type="SMART" id="SM00387">
    <property type="entry name" value="HATPase_c"/>
    <property type="match status" value="1"/>
</dbReference>
<dbReference type="AlphaFoldDB" id="A0A6J4HY92"/>
<dbReference type="Gene3D" id="1.10.287.130">
    <property type="match status" value="1"/>
</dbReference>
<evidence type="ECO:0000256" key="1">
    <source>
        <dbReference type="ARBA" id="ARBA00000085"/>
    </source>
</evidence>
<dbReference type="Pfam" id="PF00512">
    <property type="entry name" value="HisKA"/>
    <property type="match status" value="1"/>
</dbReference>
<dbReference type="SUPFAM" id="SSF47384">
    <property type="entry name" value="Homodimeric domain of signal transducing histidine kinase"/>
    <property type="match status" value="1"/>
</dbReference>
<comment type="catalytic activity">
    <reaction evidence="1">
        <text>ATP + protein L-histidine = ADP + protein N-phospho-L-histidine.</text>
        <dbReference type="EC" id="2.7.13.3"/>
    </reaction>
</comment>
<feature type="region of interest" description="Disordered" evidence="10">
    <location>
        <begin position="365"/>
        <end position="403"/>
    </location>
</feature>
<evidence type="ECO:0000256" key="4">
    <source>
        <dbReference type="ARBA" id="ARBA00022553"/>
    </source>
</evidence>
<keyword evidence="6" id="KW-0418">Kinase</keyword>
<evidence type="ECO:0000256" key="3">
    <source>
        <dbReference type="ARBA" id="ARBA00012438"/>
    </source>
</evidence>
<dbReference type="SUPFAM" id="SSF55874">
    <property type="entry name" value="ATPase domain of HSP90 chaperone/DNA topoisomerase II/histidine kinase"/>
    <property type="match status" value="1"/>
</dbReference>
<dbReference type="InterPro" id="IPR005467">
    <property type="entry name" value="His_kinase_dom"/>
</dbReference>
<evidence type="ECO:0000256" key="2">
    <source>
        <dbReference type="ARBA" id="ARBA00004236"/>
    </source>
</evidence>
<dbReference type="InterPro" id="IPR036890">
    <property type="entry name" value="HATPase_C_sf"/>
</dbReference>
<dbReference type="GO" id="GO:0000155">
    <property type="term" value="F:phosphorelay sensor kinase activity"/>
    <property type="evidence" value="ECO:0007669"/>
    <property type="project" value="InterPro"/>
</dbReference>
<evidence type="ECO:0000256" key="5">
    <source>
        <dbReference type="ARBA" id="ARBA00022679"/>
    </source>
</evidence>
<dbReference type="FunFam" id="3.30.565.10:FF:000006">
    <property type="entry name" value="Sensor histidine kinase WalK"/>
    <property type="match status" value="1"/>
</dbReference>
<dbReference type="SUPFAM" id="SSF55785">
    <property type="entry name" value="PYP-like sensor domain (PAS domain)"/>
    <property type="match status" value="1"/>
</dbReference>
<keyword evidence="4" id="KW-0597">Phosphoprotein</keyword>
<dbReference type="GO" id="GO:0016036">
    <property type="term" value="P:cellular response to phosphate starvation"/>
    <property type="evidence" value="ECO:0007669"/>
    <property type="project" value="TreeGrafter"/>
</dbReference>
<dbReference type="EMBL" id="CADCSZ010000085">
    <property type="protein sequence ID" value="CAA9234537.1"/>
    <property type="molecule type" value="Genomic_DNA"/>
</dbReference>
<evidence type="ECO:0000256" key="7">
    <source>
        <dbReference type="ARBA" id="ARBA00023012"/>
    </source>
</evidence>
<evidence type="ECO:0000259" key="12">
    <source>
        <dbReference type="PROSITE" id="PS50112"/>
    </source>
</evidence>
<dbReference type="GO" id="GO:0004721">
    <property type="term" value="F:phosphoprotein phosphatase activity"/>
    <property type="evidence" value="ECO:0007669"/>
    <property type="project" value="TreeGrafter"/>
</dbReference>
<dbReference type="InterPro" id="IPR000014">
    <property type="entry name" value="PAS"/>
</dbReference>
<proteinExistence type="predicted"/>
<dbReference type="InterPro" id="IPR003661">
    <property type="entry name" value="HisK_dim/P_dom"/>
</dbReference>
<dbReference type="GO" id="GO:0005886">
    <property type="term" value="C:plasma membrane"/>
    <property type="evidence" value="ECO:0007669"/>
    <property type="project" value="UniProtKB-SubCell"/>
</dbReference>
<evidence type="ECO:0000256" key="10">
    <source>
        <dbReference type="SAM" id="MobiDB-lite"/>
    </source>
</evidence>
<accession>A0A6J4HY92</accession>
<dbReference type="Gene3D" id="3.30.565.10">
    <property type="entry name" value="Histidine kinase-like ATPase, C-terminal domain"/>
    <property type="match status" value="1"/>
</dbReference>